<evidence type="ECO:0000313" key="6">
    <source>
        <dbReference type="EMBL" id="THU92363.1"/>
    </source>
</evidence>
<evidence type="ECO:0000256" key="4">
    <source>
        <dbReference type="ARBA" id="ARBA00022833"/>
    </source>
</evidence>
<reference evidence="6 7" key="1">
    <citation type="journal article" date="2019" name="Nat. Ecol. Evol.">
        <title>Megaphylogeny resolves global patterns of mushroom evolution.</title>
        <authorList>
            <person name="Varga T."/>
            <person name="Krizsan K."/>
            <person name="Foldi C."/>
            <person name="Dima B."/>
            <person name="Sanchez-Garcia M."/>
            <person name="Sanchez-Ramirez S."/>
            <person name="Szollosi G.J."/>
            <person name="Szarkandi J.G."/>
            <person name="Papp V."/>
            <person name="Albert L."/>
            <person name="Andreopoulos W."/>
            <person name="Angelini C."/>
            <person name="Antonin V."/>
            <person name="Barry K.W."/>
            <person name="Bougher N.L."/>
            <person name="Buchanan P."/>
            <person name="Buyck B."/>
            <person name="Bense V."/>
            <person name="Catcheside P."/>
            <person name="Chovatia M."/>
            <person name="Cooper J."/>
            <person name="Damon W."/>
            <person name="Desjardin D."/>
            <person name="Finy P."/>
            <person name="Geml J."/>
            <person name="Haridas S."/>
            <person name="Hughes K."/>
            <person name="Justo A."/>
            <person name="Karasinski D."/>
            <person name="Kautmanova I."/>
            <person name="Kiss B."/>
            <person name="Kocsube S."/>
            <person name="Kotiranta H."/>
            <person name="LaButti K.M."/>
            <person name="Lechner B.E."/>
            <person name="Liimatainen K."/>
            <person name="Lipzen A."/>
            <person name="Lukacs Z."/>
            <person name="Mihaltcheva S."/>
            <person name="Morgado L.N."/>
            <person name="Niskanen T."/>
            <person name="Noordeloos M.E."/>
            <person name="Ohm R.A."/>
            <person name="Ortiz-Santana B."/>
            <person name="Ovrebo C."/>
            <person name="Racz N."/>
            <person name="Riley R."/>
            <person name="Savchenko A."/>
            <person name="Shiryaev A."/>
            <person name="Soop K."/>
            <person name="Spirin V."/>
            <person name="Szebenyi C."/>
            <person name="Tomsovsky M."/>
            <person name="Tulloss R.E."/>
            <person name="Uehling J."/>
            <person name="Grigoriev I.V."/>
            <person name="Vagvolgyi C."/>
            <person name="Papp T."/>
            <person name="Martin F.M."/>
            <person name="Miettinen O."/>
            <person name="Hibbett D.S."/>
            <person name="Nagy L.G."/>
        </authorList>
    </citation>
    <scope>NUCLEOTIDE SEQUENCE [LARGE SCALE GENOMIC DNA]</scope>
    <source>
        <strain evidence="6 7">CBS 962.96</strain>
    </source>
</reference>
<dbReference type="Proteomes" id="UP000297245">
    <property type="component" value="Unassembled WGS sequence"/>
</dbReference>
<dbReference type="GO" id="GO:0005634">
    <property type="term" value="C:nucleus"/>
    <property type="evidence" value="ECO:0007669"/>
    <property type="project" value="UniProtKB-SubCell"/>
</dbReference>
<keyword evidence="3" id="KW-0863">Zinc-finger</keyword>
<dbReference type="AlphaFoldDB" id="A0A4S8LTI7"/>
<dbReference type="InterPro" id="IPR052035">
    <property type="entry name" value="ZnF_BED_domain_contain"/>
</dbReference>
<evidence type="ECO:0000256" key="2">
    <source>
        <dbReference type="ARBA" id="ARBA00022723"/>
    </source>
</evidence>
<keyword evidence="2" id="KW-0479">Metal-binding</keyword>
<keyword evidence="4" id="KW-0862">Zinc</keyword>
<dbReference type="OrthoDB" id="3251057at2759"/>
<dbReference type="EMBL" id="ML179281">
    <property type="protein sequence ID" value="THU92363.1"/>
    <property type="molecule type" value="Genomic_DNA"/>
</dbReference>
<gene>
    <name evidence="6" type="ORF">K435DRAFT_585079</name>
</gene>
<evidence type="ECO:0000256" key="1">
    <source>
        <dbReference type="ARBA" id="ARBA00004123"/>
    </source>
</evidence>
<evidence type="ECO:0000256" key="5">
    <source>
        <dbReference type="ARBA" id="ARBA00023242"/>
    </source>
</evidence>
<keyword evidence="5" id="KW-0539">Nucleus</keyword>
<evidence type="ECO:0000313" key="7">
    <source>
        <dbReference type="Proteomes" id="UP000297245"/>
    </source>
</evidence>
<dbReference type="PANTHER" id="PTHR46481">
    <property type="entry name" value="ZINC FINGER BED DOMAIN-CONTAINING PROTEIN 4"/>
    <property type="match status" value="1"/>
</dbReference>
<accession>A0A4S8LTI7</accession>
<proteinExistence type="predicted"/>
<sequence length="167" mass="19421">YAHYQLPPDIINEGGIIKYRFRCLTNPNRFVTRTRHDDSTSNLRRHAFEQCASLNDHEKDRQLTVAEFARGSTFNPHRLRALHVKWFALHHRPMKIIEDDVYQDILKMFNASIDITSARTASRDIQHVFNITKDVVKKKFQDVPTRKHVALDGWSSPNVMSLLGVVV</sequence>
<feature type="non-terminal residue" evidence="6">
    <location>
        <position position="167"/>
    </location>
</feature>
<organism evidence="6 7">
    <name type="scientific">Dendrothele bispora (strain CBS 962.96)</name>
    <dbReference type="NCBI Taxonomy" id="1314807"/>
    <lineage>
        <taxon>Eukaryota</taxon>
        <taxon>Fungi</taxon>
        <taxon>Dikarya</taxon>
        <taxon>Basidiomycota</taxon>
        <taxon>Agaricomycotina</taxon>
        <taxon>Agaricomycetes</taxon>
        <taxon>Agaricomycetidae</taxon>
        <taxon>Agaricales</taxon>
        <taxon>Agaricales incertae sedis</taxon>
        <taxon>Dendrothele</taxon>
    </lineage>
</organism>
<comment type="subcellular location">
    <subcellularLocation>
        <location evidence="1">Nucleus</location>
    </subcellularLocation>
</comment>
<dbReference type="GO" id="GO:0008270">
    <property type="term" value="F:zinc ion binding"/>
    <property type="evidence" value="ECO:0007669"/>
    <property type="project" value="UniProtKB-KW"/>
</dbReference>
<keyword evidence="7" id="KW-1185">Reference proteome</keyword>
<evidence type="ECO:0000256" key="3">
    <source>
        <dbReference type="ARBA" id="ARBA00022771"/>
    </source>
</evidence>
<dbReference type="PANTHER" id="PTHR46481:SF10">
    <property type="entry name" value="ZINC FINGER BED DOMAIN-CONTAINING PROTEIN 39"/>
    <property type="match status" value="1"/>
</dbReference>
<feature type="non-terminal residue" evidence="6">
    <location>
        <position position="1"/>
    </location>
</feature>
<name>A0A4S8LTI7_DENBC</name>
<protein>
    <submittedName>
        <fullName evidence="6">Uncharacterized protein</fullName>
    </submittedName>
</protein>